<dbReference type="AlphaFoldDB" id="A0AAC9I505"/>
<proteinExistence type="predicted"/>
<evidence type="ECO:0008006" key="6">
    <source>
        <dbReference type="Google" id="ProtNLM"/>
    </source>
</evidence>
<dbReference type="InterPro" id="IPR013785">
    <property type="entry name" value="Aldolase_TIM"/>
</dbReference>
<dbReference type="Proteomes" id="UP000175968">
    <property type="component" value="Chromosome"/>
</dbReference>
<name>A0AAC9I505_9FLAO</name>
<dbReference type="Gene3D" id="2.60.40.1180">
    <property type="entry name" value="Golgi alpha-mannosidase II"/>
    <property type="match status" value="1"/>
</dbReference>
<dbReference type="EMBL" id="CP017479">
    <property type="protein sequence ID" value="AOW10549.1"/>
    <property type="molecule type" value="Genomic_DNA"/>
</dbReference>
<accession>A0AAC9I505</accession>
<sequence>MRKLLFIGIALIVSGSVFSAKLRFENNETKNKYDAVYETQNKIDNSFLVVSYNPKSKNLEVAYKSNGKTFLKNVIPNGTIKTVTNKKMVSPIFGNGNALVVSAIDGGEFSFSLYPSVPFLFVTQTVKNNGKDILDIQKLNPVVFSVDLQKQATQLKTLGTGGLLEADKNPGSYVFLTTVDPSTRNGVVAGWLTNEKGSGVLFSGIDKNLVEIKAQIDYGHLRIPTGKSEVAETLVIGYFDDARLGEEQFANLLAKQNKIKLRERSAVYCSWYSEKNGGAGSEASTIELAKFASSKLKPYGLGVIQLDDEWQDGGHYNGPRRGFDRVNPKGGYPNGMSATAKAIKDSGFSAGIWWMPFSRNHQDPEYKDRQNWFAYRTNGKPYETKWGGTSLDLTNPEVQNHVSYVAKTLQGWGYDYFKMDGLYTGTVTEQVYINDGYKNDSIGNYKLLYDPSISQIQAFRNGLKLIRKATDGKVFLSGCCVSQNMRSFGASIGLVDAMRIGPDYNHDGQSIRTGPIRASRLYFLNGRIWWNDPDPSVLREKGASTADGGCTGIGALSRARLLPSFVAVSGQFFLSSDWLPDLPNDRLEIMKRCMESHTGIARPVDGFEKALPSVWLASDSKSGTERNVIGLYNWDLTPQKIECKTAWIGLKDKTDYYAFDFWENKPINDISSVVSEELPAESCKVIAVRAKTNHPIVVSTSQHVTQGMIDLVEEEWKGNSLSGSSKIIGGDTYELRIAGLNDGANWKVDTAKLIGNPKNTSIEVLPQTEKGWLRVVIKSSESQVVKWELRFKK</sequence>
<evidence type="ECO:0000256" key="3">
    <source>
        <dbReference type="SAM" id="SignalP"/>
    </source>
</evidence>
<dbReference type="InterPro" id="IPR050985">
    <property type="entry name" value="Alpha-glycosidase_related"/>
</dbReference>
<organism evidence="4 5">
    <name type="scientific">Flavobacterium gilvum</name>
    <dbReference type="NCBI Taxonomy" id="1492737"/>
    <lineage>
        <taxon>Bacteria</taxon>
        <taxon>Pseudomonadati</taxon>
        <taxon>Bacteroidota</taxon>
        <taxon>Flavobacteriia</taxon>
        <taxon>Flavobacteriales</taxon>
        <taxon>Flavobacteriaceae</taxon>
        <taxon>Flavobacterium</taxon>
    </lineage>
</organism>
<evidence type="ECO:0000256" key="2">
    <source>
        <dbReference type="ARBA" id="ARBA00023295"/>
    </source>
</evidence>
<dbReference type="PANTHER" id="PTHR43053:SF3">
    <property type="entry name" value="ALPHA-GALACTOSIDASE C-RELATED"/>
    <property type="match status" value="1"/>
</dbReference>
<evidence type="ECO:0000313" key="4">
    <source>
        <dbReference type="EMBL" id="AOW10549.1"/>
    </source>
</evidence>
<dbReference type="InterPro" id="IPR017853">
    <property type="entry name" value="GH"/>
</dbReference>
<evidence type="ECO:0000313" key="5">
    <source>
        <dbReference type="Proteomes" id="UP000175968"/>
    </source>
</evidence>
<reference evidence="4 5" key="1">
    <citation type="submission" date="2016-10" db="EMBL/GenBank/DDBJ databases">
        <title>Flavobacterium gilvum sp. nov., isolated from stream water.</title>
        <authorList>
            <person name="Shin S.-K."/>
            <person name="Cho Y.-J."/>
            <person name="Yi H."/>
        </authorList>
    </citation>
    <scope>NUCLEOTIDE SEQUENCE [LARGE SCALE GENOMIC DNA]</scope>
    <source>
        <strain evidence="4 5">EM1308</strain>
    </source>
</reference>
<feature type="chain" id="PRO_5042135859" description="Alpha-galactosidase" evidence="3">
    <location>
        <begin position="20"/>
        <end position="793"/>
    </location>
</feature>
<dbReference type="CDD" id="cd14791">
    <property type="entry name" value="GH36"/>
    <property type="match status" value="1"/>
</dbReference>
<keyword evidence="1" id="KW-0378">Hydrolase</keyword>
<dbReference type="RefSeq" id="WP_035636675.1">
    <property type="nucleotide sequence ID" value="NZ_CP017479.1"/>
</dbReference>
<dbReference type="InterPro" id="IPR013780">
    <property type="entry name" value="Glyco_hydro_b"/>
</dbReference>
<gene>
    <name evidence="4" type="ORF">EM308_14155</name>
</gene>
<dbReference type="Gene3D" id="3.20.20.70">
    <property type="entry name" value="Aldolase class I"/>
    <property type="match status" value="1"/>
</dbReference>
<dbReference type="InterPro" id="IPR002252">
    <property type="entry name" value="Glyco_hydro_36"/>
</dbReference>
<dbReference type="PANTHER" id="PTHR43053">
    <property type="entry name" value="GLYCOSIDASE FAMILY 31"/>
    <property type="match status" value="1"/>
</dbReference>
<dbReference type="GO" id="GO:0016052">
    <property type="term" value="P:carbohydrate catabolic process"/>
    <property type="evidence" value="ECO:0007669"/>
    <property type="project" value="InterPro"/>
</dbReference>
<keyword evidence="5" id="KW-1185">Reference proteome</keyword>
<dbReference type="GO" id="GO:0004557">
    <property type="term" value="F:alpha-galactosidase activity"/>
    <property type="evidence" value="ECO:0007669"/>
    <property type="project" value="InterPro"/>
</dbReference>
<keyword evidence="3" id="KW-0732">Signal</keyword>
<feature type="signal peptide" evidence="3">
    <location>
        <begin position="1"/>
        <end position="19"/>
    </location>
</feature>
<keyword evidence="2" id="KW-0326">Glycosidase</keyword>
<evidence type="ECO:0000256" key="1">
    <source>
        <dbReference type="ARBA" id="ARBA00022801"/>
    </source>
</evidence>
<dbReference type="KEGG" id="fgl:EM308_14155"/>
<protein>
    <recommendedName>
        <fullName evidence="6">Alpha-galactosidase</fullName>
    </recommendedName>
</protein>
<dbReference type="SUPFAM" id="SSF51445">
    <property type="entry name" value="(Trans)glycosidases"/>
    <property type="match status" value="1"/>
</dbReference>